<evidence type="ECO:0000256" key="6">
    <source>
        <dbReference type="ARBA" id="ARBA00023015"/>
    </source>
</evidence>
<dbReference type="InterPro" id="IPR036390">
    <property type="entry name" value="WH_DNA-bd_sf"/>
</dbReference>
<evidence type="ECO:0000313" key="9">
    <source>
        <dbReference type="EMBL" id="WAH35792.1"/>
    </source>
</evidence>
<dbReference type="Gene3D" id="1.10.10.10">
    <property type="entry name" value="Winged helix-like DNA-binding domain superfamily/Winged helix DNA-binding domain"/>
    <property type="match status" value="1"/>
</dbReference>
<keyword evidence="6" id="KW-0805">Transcription regulation</keyword>
<dbReference type="RefSeq" id="WP_268043074.1">
    <property type="nucleotide sequence ID" value="NZ_CP104064.1"/>
</dbReference>
<proteinExistence type="inferred from homology"/>
<dbReference type="InterPro" id="IPR036388">
    <property type="entry name" value="WH-like_DNA-bd_sf"/>
</dbReference>
<evidence type="ECO:0000256" key="2">
    <source>
        <dbReference type="ARBA" id="ARBA00007957"/>
    </source>
</evidence>
<comment type="subcellular location">
    <subcellularLocation>
        <location evidence="1">Cytoplasm</location>
    </subcellularLocation>
</comment>
<reference evidence="9" key="1">
    <citation type="submission" date="2022-08" db="EMBL/GenBank/DDBJ databases">
        <title>Alicyclobacillus dauci DSM2870, complete genome.</title>
        <authorList>
            <person name="Wang Q."/>
            <person name="Cai R."/>
            <person name="Wang Z."/>
        </authorList>
    </citation>
    <scope>NUCLEOTIDE SEQUENCE</scope>
    <source>
        <strain evidence="9">DSM 28700</strain>
    </source>
</reference>
<keyword evidence="5" id="KW-0862">Zinc</keyword>
<evidence type="ECO:0000256" key="8">
    <source>
        <dbReference type="ARBA" id="ARBA00023163"/>
    </source>
</evidence>
<evidence type="ECO:0000256" key="3">
    <source>
        <dbReference type="ARBA" id="ARBA00022490"/>
    </source>
</evidence>
<dbReference type="SUPFAM" id="SSF46785">
    <property type="entry name" value="Winged helix' DNA-binding domain"/>
    <property type="match status" value="1"/>
</dbReference>
<keyword evidence="3" id="KW-0963">Cytoplasm</keyword>
<name>A0ABY6YYX9_9BACL</name>
<dbReference type="CDD" id="cd07153">
    <property type="entry name" value="Fur_like"/>
    <property type="match status" value="1"/>
</dbReference>
<gene>
    <name evidence="9" type="ORF">NZD86_16160</name>
</gene>
<dbReference type="InterPro" id="IPR043135">
    <property type="entry name" value="Fur_C"/>
</dbReference>
<keyword evidence="10" id="KW-1185">Reference proteome</keyword>
<keyword evidence="7" id="KW-0238">DNA-binding</keyword>
<evidence type="ECO:0000313" key="10">
    <source>
        <dbReference type="Proteomes" id="UP001164803"/>
    </source>
</evidence>
<comment type="similarity">
    <text evidence="2">Belongs to the Fur family.</text>
</comment>
<accession>A0ABY6YYX9</accession>
<dbReference type="Gene3D" id="3.30.1490.190">
    <property type="match status" value="1"/>
</dbReference>
<dbReference type="EMBL" id="CP104064">
    <property type="protein sequence ID" value="WAH35792.1"/>
    <property type="molecule type" value="Genomic_DNA"/>
</dbReference>
<dbReference type="InterPro" id="IPR002481">
    <property type="entry name" value="FUR"/>
</dbReference>
<sequence>METSTEAILQKLKRAGLKFTGKRQETVDLFVRNQDKYLSAKEVYEHVKRMYPSVSYDTIYRTLATLLEHNIIEHMEFSDDAAKYRLKCHESHHHHLVCLGCGSTFPIDECPMDQLLNKIGNFKVLNHRFEIYGYCAECQSAS</sequence>
<evidence type="ECO:0000256" key="1">
    <source>
        <dbReference type="ARBA" id="ARBA00004496"/>
    </source>
</evidence>
<protein>
    <submittedName>
        <fullName evidence="9">Transcriptional repressor</fullName>
    </submittedName>
</protein>
<keyword evidence="4" id="KW-0678">Repressor</keyword>
<dbReference type="Pfam" id="PF01475">
    <property type="entry name" value="FUR"/>
    <property type="match status" value="1"/>
</dbReference>
<evidence type="ECO:0000256" key="4">
    <source>
        <dbReference type="ARBA" id="ARBA00022491"/>
    </source>
</evidence>
<dbReference type="Proteomes" id="UP001164803">
    <property type="component" value="Chromosome"/>
</dbReference>
<dbReference type="PANTHER" id="PTHR33202:SF1">
    <property type="entry name" value="FERRIC UPTAKE REGULATION PROTEIN"/>
    <property type="match status" value="1"/>
</dbReference>
<organism evidence="9 10">
    <name type="scientific">Alicyclobacillus dauci</name>
    <dbReference type="NCBI Taxonomy" id="1475485"/>
    <lineage>
        <taxon>Bacteria</taxon>
        <taxon>Bacillati</taxon>
        <taxon>Bacillota</taxon>
        <taxon>Bacilli</taxon>
        <taxon>Bacillales</taxon>
        <taxon>Alicyclobacillaceae</taxon>
        <taxon>Alicyclobacillus</taxon>
    </lineage>
</organism>
<evidence type="ECO:0000256" key="7">
    <source>
        <dbReference type="ARBA" id="ARBA00023125"/>
    </source>
</evidence>
<evidence type="ECO:0000256" key="5">
    <source>
        <dbReference type="ARBA" id="ARBA00022833"/>
    </source>
</evidence>
<keyword evidence="8" id="KW-0804">Transcription</keyword>
<dbReference type="PANTHER" id="PTHR33202">
    <property type="entry name" value="ZINC UPTAKE REGULATION PROTEIN"/>
    <property type="match status" value="1"/>
</dbReference>